<dbReference type="Proteomes" id="UP001187682">
    <property type="component" value="Unassembled WGS sequence"/>
</dbReference>
<evidence type="ECO:0000313" key="3">
    <source>
        <dbReference type="Proteomes" id="UP001187682"/>
    </source>
</evidence>
<accession>A0AAE8N8N1</accession>
<protein>
    <submittedName>
        <fullName evidence="2">Uncharacterized protein</fullName>
    </submittedName>
</protein>
<organism evidence="2 3">
    <name type="scientific">Cephalotrichum gorgonifer</name>
    <dbReference type="NCBI Taxonomy" id="2041049"/>
    <lineage>
        <taxon>Eukaryota</taxon>
        <taxon>Fungi</taxon>
        <taxon>Dikarya</taxon>
        <taxon>Ascomycota</taxon>
        <taxon>Pezizomycotina</taxon>
        <taxon>Sordariomycetes</taxon>
        <taxon>Hypocreomycetidae</taxon>
        <taxon>Microascales</taxon>
        <taxon>Microascaceae</taxon>
        <taxon>Cephalotrichum</taxon>
    </lineage>
</organism>
<dbReference type="AlphaFoldDB" id="A0AAE8N8N1"/>
<sequence>MFITGFAATFGTAEGVRAAQSKSRKEEHRMRKNNLVVHCPRGSKHGALLEGRRIVLARDKLYVDTGMEYNLPFGHPFEGYFLPYPDQRFSGLVSTITHEAPIMNWVYVHKETNEVRYGTRAPADGNVPGPWDCTRQDKRLTFAGWEGFCAVREAGGFWGLYFDRDGDGLRRLAKEGKVVVEVELLRTEMRVAQPEVVGGLTEEDKAKREMEELRVRKQAEEAARLRAQEEARKAEELRKDRAQAQGQPRSPRPQKLLVMSPREKVGLKSPREQKPMKSPRQQLQPKSPKVQQQPRSPRRPQNEKGVQNGNGTSRRRKGRASAKPFSTGPNGANGERTQ</sequence>
<dbReference type="PANTHER" id="PTHR38049:SF2">
    <property type="entry name" value="RICIN B LECTIN DOMAIN-CONTAINING PROTEIN"/>
    <property type="match status" value="1"/>
</dbReference>
<name>A0AAE8N8N1_9PEZI</name>
<feature type="region of interest" description="Disordered" evidence="1">
    <location>
        <begin position="224"/>
        <end position="338"/>
    </location>
</feature>
<keyword evidence="3" id="KW-1185">Reference proteome</keyword>
<feature type="compositionally biased region" description="Basic and acidic residues" evidence="1">
    <location>
        <begin position="224"/>
        <end position="242"/>
    </location>
</feature>
<feature type="compositionally biased region" description="Polar residues" evidence="1">
    <location>
        <begin position="327"/>
        <end position="338"/>
    </location>
</feature>
<gene>
    <name evidence="2" type="ORF">DNG_10212</name>
</gene>
<evidence type="ECO:0000313" key="2">
    <source>
        <dbReference type="EMBL" id="SPO07518.1"/>
    </source>
</evidence>
<dbReference type="EMBL" id="ONZQ02000021">
    <property type="protein sequence ID" value="SPO07518.1"/>
    <property type="molecule type" value="Genomic_DNA"/>
</dbReference>
<dbReference type="PANTHER" id="PTHR38049">
    <property type="entry name" value="RICIN B LECTIN DOMAIN-CONTAINING PROTEIN"/>
    <property type="match status" value="1"/>
</dbReference>
<comment type="caution">
    <text evidence="2">The sequence shown here is derived from an EMBL/GenBank/DDBJ whole genome shotgun (WGS) entry which is preliminary data.</text>
</comment>
<proteinExistence type="predicted"/>
<feature type="compositionally biased region" description="Low complexity" evidence="1">
    <location>
        <begin position="281"/>
        <end position="295"/>
    </location>
</feature>
<evidence type="ECO:0000256" key="1">
    <source>
        <dbReference type="SAM" id="MobiDB-lite"/>
    </source>
</evidence>
<feature type="compositionally biased region" description="Basic and acidic residues" evidence="1">
    <location>
        <begin position="261"/>
        <end position="275"/>
    </location>
</feature>
<reference evidence="2" key="1">
    <citation type="submission" date="2018-03" db="EMBL/GenBank/DDBJ databases">
        <authorList>
            <person name="Guldener U."/>
        </authorList>
    </citation>
    <scope>NUCLEOTIDE SEQUENCE</scope>
</reference>